<sequence length="102" mass="12536">MEERSRHYQHDSSRKNYVDQRMKQHKRFYKNIYDILYTINDFTIAVWFLIGSIFFYFESLKTWGVTLFVIASVQFLIKPSIRLVHEFSARKHYGKEYDRTQL</sequence>
<dbReference type="RefSeq" id="WP_244718847.1">
    <property type="nucleotide sequence ID" value="NZ_CP095072.1"/>
</dbReference>
<dbReference type="Pfam" id="PF14145">
    <property type="entry name" value="YrhK"/>
    <property type="match status" value="1"/>
</dbReference>
<feature type="transmembrane region" description="Helical" evidence="1">
    <location>
        <begin position="63"/>
        <end position="81"/>
    </location>
</feature>
<reference evidence="3 4" key="1">
    <citation type="submission" date="2022-04" db="EMBL/GenBank/DDBJ databases">
        <title>Gracilibacillus sp. isolated from saltern.</title>
        <authorList>
            <person name="Won M."/>
            <person name="Lee C.-M."/>
            <person name="Woen H.-Y."/>
            <person name="Kwon S.-W."/>
        </authorList>
    </citation>
    <scope>NUCLEOTIDE SEQUENCE [LARGE SCALE GENOMIC DNA]</scope>
    <source>
        <strain evidence="3 4">SSWR10-1</strain>
    </source>
</reference>
<dbReference type="Proteomes" id="UP000831782">
    <property type="component" value="Chromosome"/>
</dbReference>
<proteinExistence type="predicted"/>
<name>A0ABY4EWI3_9BACI</name>
<evidence type="ECO:0000259" key="2">
    <source>
        <dbReference type="Pfam" id="PF14145"/>
    </source>
</evidence>
<dbReference type="EMBL" id="CP095072">
    <property type="protein sequence ID" value="UOQ48391.1"/>
    <property type="molecule type" value="Genomic_DNA"/>
</dbReference>
<keyword evidence="1" id="KW-1133">Transmembrane helix</keyword>
<keyword evidence="1" id="KW-0812">Transmembrane</keyword>
<keyword evidence="1" id="KW-0472">Membrane</keyword>
<protein>
    <submittedName>
        <fullName evidence="3">YrhK family protein</fullName>
    </submittedName>
</protein>
<evidence type="ECO:0000313" key="3">
    <source>
        <dbReference type="EMBL" id="UOQ48391.1"/>
    </source>
</evidence>
<dbReference type="InterPro" id="IPR025424">
    <property type="entry name" value="YrhK_domain"/>
</dbReference>
<gene>
    <name evidence="3" type="ORF">MUN88_20540</name>
</gene>
<feature type="transmembrane region" description="Helical" evidence="1">
    <location>
        <begin position="32"/>
        <end position="57"/>
    </location>
</feature>
<feature type="domain" description="YrhK" evidence="2">
    <location>
        <begin position="31"/>
        <end position="86"/>
    </location>
</feature>
<organism evidence="3 4">
    <name type="scientific">Gracilibacillus caseinilyticus</name>
    <dbReference type="NCBI Taxonomy" id="2932256"/>
    <lineage>
        <taxon>Bacteria</taxon>
        <taxon>Bacillati</taxon>
        <taxon>Bacillota</taxon>
        <taxon>Bacilli</taxon>
        <taxon>Bacillales</taxon>
        <taxon>Bacillaceae</taxon>
        <taxon>Gracilibacillus</taxon>
    </lineage>
</organism>
<keyword evidence="4" id="KW-1185">Reference proteome</keyword>
<evidence type="ECO:0000313" key="4">
    <source>
        <dbReference type="Proteomes" id="UP000831782"/>
    </source>
</evidence>
<evidence type="ECO:0000256" key="1">
    <source>
        <dbReference type="SAM" id="Phobius"/>
    </source>
</evidence>
<accession>A0ABY4EWI3</accession>